<proteinExistence type="predicted"/>
<sequence>MQSIPEEILFSIAEYSGTIPEDLSSEYIIREIDNIYDDYPWCYEPPRDPSFVERIDHSSGNIN</sequence>
<name>A0A6C0BME9_9ZZZZ</name>
<dbReference type="EMBL" id="MN739192">
    <property type="protein sequence ID" value="QHS92844.1"/>
    <property type="molecule type" value="Genomic_DNA"/>
</dbReference>
<accession>A0A6C0BME9</accession>
<reference evidence="1" key="1">
    <citation type="journal article" date="2020" name="Nature">
        <title>Giant virus diversity and host interactions through global metagenomics.</title>
        <authorList>
            <person name="Schulz F."/>
            <person name="Roux S."/>
            <person name="Paez-Espino D."/>
            <person name="Jungbluth S."/>
            <person name="Walsh D.A."/>
            <person name="Denef V.J."/>
            <person name="McMahon K.D."/>
            <person name="Konstantinidis K.T."/>
            <person name="Eloe-Fadrosh E.A."/>
            <person name="Kyrpides N.C."/>
            <person name="Woyke T."/>
        </authorList>
    </citation>
    <scope>NUCLEOTIDE SEQUENCE</scope>
    <source>
        <strain evidence="1">GVMAG-M-3300017651-5</strain>
    </source>
</reference>
<organism evidence="1">
    <name type="scientific">viral metagenome</name>
    <dbReference type="NCBI Taxonomy" id="1070528"/>
    <lineage>
        <taxon>unclassified sequences</taxon>
        <taxon>metagenomes</taxon>
        <taxon>organismal metagenomes</taxon>
    </lineage>
</organism>
<dbReference type="AlphaFoldDB" id="A0A6C0BME9"/>
<protein>
    <submittedName>
        <fullName evidence="1">Uncharacterized protein</fullName>
    </submittedName>
</protein>
<evidence type="ECO:0000313" key="1">
    <source>
        <dbReference type="EMBL" id="QHS92844.1"/>
    </source>
</evidence>